<keyword evidence="6" id="KW-1185">Reference proteome</keyword>
<dbReference type="Proteomes" id="UP000280696">
    <property type="component" value="Unassembled WGS sequence"/>
</dbReference>
<dbReference type="AlphaFoldDB" id="A0A3A9AQ07"/>
<dbReference type="GO" id="GO:0003677">
    <property type="term" value="F:DNA binding"/>
    <property type="evidence" value="ECO:0007669"/>
    <property type="project" value="UniProtKB-KW"/>
</dbReference>
<dbReference type="InterPro" id="IPR036388">
    <property type="entry name" value="WH-like_DNA-bd_sf"/>
</dbReference>
<evidence type="ECO:0000313" key="6">
    <source>
        <dbReference type="Proteomes" id="UP000280696"/>
    </source>
</evidence>
<keyword evidence="3" id="KW-0804">Transcription</keyword>
<protein>
    <submittedName>
        <fullName evidence="5">FadR family transcriptional regulator</fullName>
    </submittedName>
</protein>
<dbReference type="SUPFAM" id="SSF48008">
    <property type="entry name" value="GntR ligand-binding domain-like"/>
    <property type="match status" value="1"/>
</dbReference>
<keyword evidence="1" id="KW-0805">Transcription regulation</keyword>
<dbReference type="Pfam" id="PF00392">
    <property type="entry name" value="GntR"/>
    <property type="match status" value="1"/>
</dbReference>
<dbReference type="Gene3D" id="1.10.10.10">
    <property type="entry name" value="Winged helix-like DNA-binding domain superfamily/Winged helix DNA-binding domain"/>
    <property type="match status" value="1"/>
</dbReference>
<dbReference type="RefSeq" id="WP_120466474.1">
    <property type="nucleotide sequence ID" value="NZ_CATAJS010000009.1"/>
</dbReference>
<dbReference type="PANTHER" id="PTHR43537">
    <property type="entry name" value="TRANSCRIPTIONAL REGULATOR, GNTR FAMILY"/>
    <property type="match status" value="1"/>
</dbReference>
<dbReference type="PANTHER" id="PTHR43537:SF5">
    <property type="entry name" value="UXU OPERON TRANSCRIPTIONAL REGULATOR"/>
    <property type="match status" value="1"/>
</dbReference>
<dbReference type="EMBL" id="RAYQ01000002">
    <property type="protein sequence ID" value="RKI93590.1"/>
    <property type="molecule type" value="Genomic_DNA"/>
</dbReference>
<dbReference type="PROSITE" id="PS50949">
    <property type="entry name" value="HTH_GNTR"/>
    <property type="match status" value="1"/>
</dbReference>
<dbReference type="SMART" id="SM00345">
    <property type="entry name" value="HTH_GNTR"/>
    <property type="match status" value="1"/>
</dbReference>
<dbReference type="InterPro" id="IPR008920">
    <property type="entry name" value="TF_FadR/GntR_C"/>
</dbReference>
<gene>
    <name evidence="5" type="ORF">D7V94_02530</name>
</gene>
<dbReference type="OrthoDB" id="5450856at2"/>
<comment type="caution">
    <text evidence="5">The sequence shown here is derived from an EMBL/GenBank/DDBJ whole genome shotgun (WGS) entry which is preliminary data.</text>
</comment>
<name>A0A3A9AQ07_9FIRM</name>
<dbReference type="InterPro" id="IPR000524">
    <property type="entry name" value="Tscrpt_reg_HTH_GntR"/>
</dbReference>
<sequence>MISQIKKNYVSDQIYQQMMEMIINGTWKEGQMIPSENVLSEEFGVSRDSIRQSIHKLSALGLLKSRQGKGTYVQKMDISFYMNLLVPSLLLNESDSITVLSFTKSIQVESTRLVCRNATQEEISKLHIYLNQMEAETDYEAYFNEDMGYHKYLSVLTGNVLFIKAMEITEVLLHEYLRDIVAVHGSKRSIEQHMKCYQALLARDEDCAIRVMSEHYDMLIDRVMHFLQKTETT</sequence>
<accession>A0A3A9AQ07</accession>
<dbReference type="GO" id="GO:0003700">
    <property type="term" value="F:DNA-binding transcription factor activity"/>
    <property type="evidence" value="ECO:0007669"/>
    <property type="project" value="InterPro"/>
</dbReference>
<reference evidence="5 6" key="1">
    <citation type="submission" date="2018-09" db="EMBL/GenBank/DDBJ databases">
        <title>Murine metabolic-syndrome-specific gut microbial biobank.</title>
        <authorList>
            <person name="Liu C."/>
        </authorList>
    </citation>
    <scope>NUCLEOTIDE SEQUENCE [LARGE SCALE GENOMIC DNA]</scope>
    <source>
        <strain evidence="5 6">0.1xD8-82</strain>
    </source>
</reference>
<keyword evidence="2" id="KW-0238">DNA-binding</keyword>
<dbReference type="InterPro" id="IPR036390">
    <property type="entry name" value="WH_DNA-bd_sf"/>
</dbReference>
<dbReference type="SMART" id="SM00895">
    <property type="entry name" value="FCD"/>
    <property type="match status" value="1"/>
</dbReference>
<evidence type="ECO:0000259" key="4">
    <source>
        <dbReference type="PROSITE" id="PS50949"/>
    </source>
</evidence>
<evidence type="ECO:0000313" key="5">
    <source>
        <dbReference type="EMBL" id="RKI93590.1"/>
    </source>
</evidence>
<dbReference type="PRINTS" id="PR00035">
    <property type="entry name" value="HTHGNTR"/>
</dbReference>
<dbReference type="Pfam" id="PF07729">
    <property type="entry name" value="FCD"/>
    <property type="match status" value="1"/>
</dbReference>
<dbReference type="InterPro" id="IPR011711">
    <property type="entry name" value="GntR_C"/>
</dbReference>
<evidence type="ECO:0000256" key="1">
    <source>
        <dbReference type="ARBA" id="ARBA00023015"/>
    </source>
</evidence>
<proteinExistence type="predicted"/>
<dbReference type="SUPFAM" id="SSF46785">
    <property type="entry name" value="Winged helix' DNA-binding domain"/>
    <property type="match status" value="1"/>
</dbReference>
<dbReference type="CDD" id="cd07377">
    <property type="entry name" value="WHTH_GntR"/>
    <property type="match status" value="1"/>
</dbReference>
<feature type="domain" description="HTH gntR-type" evidence="4">
    <location>
        <begin position="8"/>
        <end position="76"/>
    </location>
</feature>
<evidence type="ECO:0000256" key="3">
    <source>
        <dbReference type="ARBA" id="ARBA00023163"/>
    </source>
</evidence>
<dbReference type="Gene3D" id="1.20.120.530">
    <property type="entry name" value="GntR ligand-binding domain-like"/>
    <property type="match status" value="1"/>
</dbReference>
<evidence type="ECO:0000256" key="2">
    <source>
        <dbReference type="ARBA" id="ARBA00023125"/>
    </source>
</evidence>
<organism evidence="5 6">
    <name type="scientific">Parablautia intestinalis</name>
    <dbReference type="NCBI Taxonomy" id="2320100"/>
    <lineage>
        <taxon>Bacteria</taxon>
        <taxon>Bacillati</taxon>
        <taxon>Bacillota</taxon>
        <taxon>Clostridia</taxon>
        <taxon>Lachnospirales</taxon>
        <taxon>Lachnospiraceae</taxon>
        <taxon>Parablautia</taxon>
    </lineage>
</organism>